<evidence type="ECO:0000313" key="2">
    <source>
        <dbReference type="Proteomes" id="UP000821865"/>
    </source>
</evidence>
<evidence type="ECO:0000313" key="1">
    <source>
        <dbReference type="EMBL" id="KAH7960182.1"/>
    </source>
</evidence>
<gene>
    <name evidence="1" type="ORF">HPB49_017568</name>
</gene>
<organism evidence="1 2">
    <name type="scientific">Dermacentor silvarum</name>
    <name type="common">Tick</name>
    <dbReference type="NCBI Taxonomy" id="543639"/>
    <lineage>
        <taxon>Eukaryota</taxon>
        <taxon>Metazoa</taxon>
        <taxon>Ecdysozoa</taxon>
        <taxon>Arthropoda</taxon>
        <taxon>Chelicerata</taxon>
        <taxon>Arachnida</taxon>
        <taxon>Acari</taxon>
        <taxon>Parasitiformes</taxon>
        <taxon>Ixodida</taxon>
        <taxon>Ixodoidea</taxon>
        <taxon>Ixodidae</taxon>
        <taxon>Rhipicephalinae</taxon>
        <taxon>Dermacentor</taxon>
    </lineage>
</organism>
<dbReference type="EMBL" id="CM023472">
    <property type="protein sequence ID" value="KAH7960182.1"/>
    <property type="molecule type" value="Genomic_DNA"/>
</dbReference>
<comment type="caution">
    <text evidence="1">The sequence shown here is derived from an EMBL/GenBank/DDBJ whole genome shotgun (WGS) entry which is preliminary data.</text>
</comment>
<protein>
    <submittedName>
        <fullName evidence="1">Uncharacterized protein</fullName>
    </submittedName>
</protein>
<dbReference type="Proteomes" id="UP000821865">
    <property type="component" value="Chromosome 3"/>
</dbReference>
<keyword evidence="2" id="KW-1185">Reference proteome</keyword>
<sequence>MSTVAARKRCRRRKLNPTLSFGLTRGGPSSLPSNMKANLLELFALVKVQLKPDVPGNATEAAALKRCSKDGVLATPETLDHRRTRSSSHTTEPLKWRKCEASASEVVVVETSFTGEHEVIVNEEPGPKALAESEVMDTLRQLREVLQEKGPSQEDDLLEAPNPSQPQLVLEVLGTLTTFLDRRPGFRVVHEDLYAFVYHHGPDDVYACFSTSLLQDGATTVCLTTRSNYSGRQHLEATDGGPRGARFSSSNTYAYESAVDRDDEEEERRQMQYGCSQAPWPPCLPRALQAVQQTGDPEAQPHELDPARFTELESPLPKRDAEIAELKERLETFRESQASEVQDLRVKIGQLLQVPPPAPQLSAAELKNCTAKKEKKPTGSNGAGAQVSPRPPQPRPPLHQMYPTPCPRPDEKPRSLPIDPRPRPLPPADTEVQEVRKVAADGRVPRTARRKMAQQTLKIVRMVNKQQPNFTDQEIRTRVDHLRRPQCGFSRMTFNAIVTLLLGNLKATQKEVH</sequence>
<name>A0ACB8D6W2_DERSI</name>
<accession>A0ACB8D6W2</accession>
<proteinExistence type="predicted"/>
<reference evidence="1" key="1">
    <citation type="submission" date="2020-05" db="EMBL/GenBank/DDBJ databases">
        <title>Large-scale comparative analyses of tick genomes elucidate their genetic diversity and vector capacities.</title>
        <authorList>
            <person name="Jia N."/>
            <person name="Wang J."/>
            <person name="Shi W."/>
            <person name="Du L."/>
            <person name="Sun Y."/>
            <person name="Zhan W."/>
            <person name="Jiang J."/>
            <person name="Wang Q."/>
            <person name="Zhang B."/>
            <person name="Ji P."/>
            <person name="Sakyi L.B."/>
            <person name="Cui X."/>
            <person name="Yuan T."/>
            <person name="Jiang B."/>
            <person name="Yang W."/>
            <person name="Lam T.T.-Y."/>
            <person name="Chang Q."/>
            <person name="Ding S."/>
            <person name="Wang X."/>
            <person name="Zhu J."/>
            <person name="Ruan X."/>
            <person name="Zhao L."/>
            <person name="Wei J."/>
            <person name="Que T."/>
            <person name="Du C."/>
            <person name="Cheng J."/>
            <person name="Dai P."/>
            <person name="Han X."/>
            <person name="Huang E."/>
            <person name="Gao Y."/>
            <person name="Liu J."/>
            <person name="Shao H."/>
            <person name="Ye R."/>
            <person name="Li L."/>
            <person name="Wei W."/>
            <person name="Wang X."/>
            <person name="Wang C."/>
            <person name="Yang T."/>
            <person name="Huo Q."/>
            <person name="Li W."/>
            <person name="Guo W."/>
            <person name="Chen H."/>
            <person name="Zhou L."/>
            <person name="Ni X."/>
            <person name="Tian J."/>
            <person name="Zhou Y."/>
            <person name="Sheng Y."/>
            <person name="Liu T."/>
            <person name="Pan Y."/>
            <person name="Xia L."/>
            <person name="Li J."/>
            <person name="Zhao F."/>
            <person name="Cao W."/>
        </authorList>
    </citation>
    <scope>NUCLEOTIDE SEQUENCE</scope>
    <source>
        <strain evidence="1">Dsil-2018</strain>
    </source>
</reference>